<evidence type="ECO:0000313" key="1">
    <source>
        <dbReference type="EMBL" id="PHV69222.1"/>
    </source>
</evidence>
<dbReference type="EMBL" id="PEDL01000041">
    <property type="protein sequence ID" value="PHV69222.1"/>
    <property type="molecule type" value="Genomic_DNA"/>
</dbReference>
<name>A0AC61D7C7_9FIRM</name>
<accession>A0AC61D7C7</accession>
<sequence length="163" mass="19047">MKGKSVRKLDQTTGEILDIYENVALAAEEIECDTTDIYEAIKRKCVSSGYKWEYANEGDEITRYKKVKRKQRRNKALSKLEEKDINQKEKDYRVLKAKIDRNKESIQKGSIVKIVRISIDNEQKERISKEKGEVIGKYNNFFTVVVNGMRETHDYSEDVEVIC</sequence>
<proteinExistence type="predicted"/>
<protein>
    <submittedName>
        <fullName evidence="1">Uncharacterized protein</fullName>
    </submittedName>
</protein>
<organism evidence="1 2">
    <name type="scientific">Sporanaerobium hydrogeniformans</name>
    <dbReference type="NCBI Taxonomy" id="3072179"/>
    <lineage>
        <taxon>Bacteria</taxon>
        <taxon>Bacillati</taxon>
        <taxon>Bacillota</taxon>
        <taxon>Clostridia</taxon>
        <taxon>Lachnospirales</taxon>
        <taxon>Lachnospiraceae</taxon>
        <taxon>Sporanaerobium</taxon>
    </lineage>
</organism>
<gene>
    <name evidence="1" type="ORF">CS063_16910</name>
</gene>
<dbReference type="Proteomes" id="UP000224460">
    <property type="component" value="Unassembled WGS sequence"/>
</dbReference>
<reference evidence="1" key="1">
    <citation type="submission" date="2017-10" db="EMBL/GenBank/DDBJ databases">
        <title>Genome sequence of cellulolytic Lachnospiraceae bacterium XHS1971 isolated from hotspring sediment.</title>
        <authorList>
            <person name="Vasudevan G."/>
            <person name="Joshi A.J."/>
            <person name="Hivarkar S."/>
            <person name="Lanjekar V.B."/>
            <person name="Dhakephalkar P.K."/>
            <person name="Dagar S."/>
        </authorList>
    </citation>
    <scope>NUCLEOTIDE SEQUENCE</scope>
    <source>
        <strain evidence="1">XHS1971</strain>
    </source>
</reference>
<keyword evidence="2" id="KW-1185">Reference proteome</keyword>
<evidence type="ECO:0000313" key="2">
    <source>
        <dbReference type="Proteomes" id="UP000224460"/>
    </source>
</evidence>
<comment type="caution">
    <text evidence="1">The sequence shown here is derived from an EMBL/GenBank/DDBJ whole genome shotgun (WGS) entry which is preliminary data.</text>
</comment>